<accession>A0ABX8BT10</accession>
<keyword evidence="4" id="KW-1185">Reference proteome</keyword>
<evidence type="ECO:0000313" key="4">
    <source>
        <dbReference type="Proteomes" id="UP000676079"/>
    </source>
</evidence>
<dbReference type="Proteomes" id="UP000676079">
    <property type="component" value="Chromosome"/>
</dbReference>
<name>A0ABX8BT10_9ACTN</name>
<evidence type="ECO:0000256" key="2">
    <source>
        <dbReference type="SAM" id="Phobius"/>
    </source>
</evidence>
<keyword evidence="2" id="KW-0812">Transmembrane</keyword>
<dbReference type="GO" id="GO:0016301">
    <property type="term" value="F:kinase activity"/>
    <property type="evidence" value="ECO:0007669"/>
    <property type="project" value="UniProtKB-KW"/>
</dbReference>
<dbReference type="EMBL" id="CP074133">
    <property type="protein sequence ID" value="QUX25224.1"/>
    <property type="molecule type" value="Genomic_DNA"/>
</dbReference>
<keyword evidence="3" id="KW-0808">Transferase</keyword>
<organism evidence="3 4">
    <name type="scientific">Nocardiopsis changdeensis</name>
    <dbReference type="NCBI Taxonomy" id="2831969"/>
    <lineage>
        <taxon>Bacteria</taxon>
        <taxon>Bacillati</taxon>
        <taxon>Actinomycetota</taxon>
        <taxon>Actinomycetes</taxon>
        <taxon>Streptosporangiales</taxon>
        <taxon>Nocardiopsidaceae</taxon>
        <taxon>Nocardiopsis</taxon>
    </lineage>
</organism>
<reference evidence="3 4" key="1">
    <citation type="submission" date="2021-05" db="EMBL/GenBank/DDBJ databases">
        <title>Direct Submission.</title>
        <authorList>
            <person name="Li K."/>
            <person name="Gao J."/>
        </authorList>
    </citation>
    <scope>NUCLEOTIDE SEQUENCE [LARGE SCALE GENOMIC DNA]</scope>
    <source>
        <strain evidence="3 4">Mg02</strain>
    </source>
</reference>
<keyword evidence="3" id="KW-0418">Kinase</keyword>
<gene>
    <name evidence="3" type="ORF">KGD84_13750</name>
</gene>
<keyword evidence="2" id="KW-1133">Transmembrane helix</keyword>
<evidence type="ECO:0000313" key="3">
    <source>
        <dbReference type="EMBL" id="QUX25224.1"/>
    </source>
</evidence>
<feature type="compositionally biased region" description="Basic and acidic residues" evidence="1">
    <location>
        <begin position="36"/>
        <end position="53"/>
    </location>
</feature>
<sequence>MTDPDSFGTALWTLLLITGIALAFGAAALGDMALRRREDREERARREAADRQRSGTAAP</sequence>
<feature type="region of interest" description="Disordered" evidence="1">
    <location>
        <begin position="36"/>
        <end position="59"/>
    </location>
</feature>
<protein>
    <submittedName>
        <fullName evidence="3">Histidine kinase</fullName>
    </submittedName>
</protein>
<proteinExistence type="predicted"/>
<dbReference type="RefSeq" id="WP_220560739.1">
    <property type="nucleotide sequence ID" value="NZ_CP074133.1"/>
</dbReference>
<feature type="transmembrane region" description="Helical" evidence="2">
    <location>
        <begin position="12"/>
        <end position="34"/>
    </location>
</feature>
<evidence type="ECO:0000256" key="1">
    <source>
        <dbReference type="SAM" id="MobiDB-lite"/>
    </source>
</evidence>
<keyword evidence="2" id="KW-0472">Membrane</keyword>